<dbReference type="InterPro" id="IPR002586">
    <property type="entry name" value="CobQ/CobB/MinD/ParA_Nub-bd_dom"/>
</dbReference>
<dbReference type="EMBL" id="JBHRZF010000072">
    <property type="protein sequence ID" value="MFC3860441.1"/>
    <property type="molecule type" value="Genomic_DNA"/>
</dbReference>
<dbReference type="PANTHER" id="PTHR13696">
    <property type="entry name" value="P-LOOP CONTAINING NUCLEOSIDE TRIPHOSPHATE HYDROLASE"/>
    <property type="match status" value="1"/>
</dbReference>
<comment type="caution">
    <text evidence="2">The sequence shown here is derived from an EMBL/GenBank/DDBJ whole genome shotgun (WGS) entry which is preliminary data.</text>
</comment>
<protein>
    <submittedName>
        <fullName evidence="2">ParA family protein</fullName>
    </submittedName>
</protein>
<sequence length="249" mass="27263">MDAWSSALPAWSRVSLTIPGQSRSCSIFDSRPLNKQLDTYSTPFCGTTSEKGGVGKSTTAVTLAAHLADQGKTLLVDADERLHSAWKWTTKREDYEGWRLDTVKYADFDEGKAAEYDFVVLDTKGGEGKNELTELAAASKLLIIPCKPDGLSADGLVETLQPLMAADVQNYRVLLTDVPPAPNSDGLDLRLELDAAGIPMFAHGIRHAVAVSKAAREGIRVRDVKGDRYAKLVWMDYEIVCREVLKYVG</sequence>
<dbReference type="InterPro" id="IPR050678">
    <property type="entry name" value="DNA_Partitioning_ATPase"/>
</dbReference>
<dbReference type="CDD" id="cd02042">
    <property type="entry name" value="ParAB_family"/>
    <property type="match status" value="1"/>
</dbReference>
<proteinExistence type="predicted"/>
<dbReference type="InterPro" id="IPR027417">
    <property type="entry name" value="P-loop_NTPase"/>
</dbReference>
<feature type="domain" description="CobQ/CobB/MinD/ParA nucleotide binding" evidence="1">
    <location>
        <begin position="48"/>
        <end position="219"/>
    </location>
</feature>
<evidence type="ECO:0000313" key="3">
    <source>
        <dbReference type="Proteomes" id="UP001595748"/>
    </source>
</evidence>
<dbReference type="PANTHER" id="PTHR13696:SF96">
    <property type="entry name" value="COBQ_COBB_MIND_PARA NUCLEOTIDE BINDING DOMAIN-CONTAINING PROTEIN"/>
    <property type="match status" value="1"/>
</dbReference>
<dbReference type="RefSeq" id="WP_380076589.1">
    <property type="nucleotide sequence ID" value="NZ_JBHRZF010000072.1"/>
</dbReference>
<dbReference type="Pfam" id="PF01656">
    <property type="entry name" value="CbiA"/>
    <property type="match status" value="1"/>
</dbReference>
<keyword evidence="3" id="KW-1185">Reference proteome</keyword>
<gene>
    <name evidence="2" type="ORF">ACFOPQ_06640</name>
</gene>
<dbReference type="Proteomes" id="UP001595748">
    <property type="component" value="Unassembled WGS sequence"/>
</dbReference>
<organism evidence="2 3">
    <name type="scientific">Deinococcus antarcticus</name>
    <dbReference type="NCBI Taxonomy" id="1298767"/>
    <lineage>
        <taxon>Bacteria</taxon>
        <taxon>Thermotogati</taxon>
        <taxon>Deinococcota</taxon>
        <taxon>Deinococci</taxon>
        <taxon>Deinococcales</taxon>
        <taxon>Deinococcaceae</taxon>
        <taxon>Deinococcus</taxon>
    </lineage>
</organism>
<name>A0ABV8A7E0_9DEIO</name>
<dbReference type="Gene3D" id="3.40.50.300">
    <property type="entry name" value="P-loop containing nucleotide triphosphate hydrolases"/>
    <property type="match status" value="1"/>
</dbReference>
<evidence type="ECO:0000259" key="1">
    <source>
        <dbReference type="Pfam" id="PF01656"/>
    </source>
</evidence>
<dbReference type="SUPFAM" id="SSF52540">
    <property type="entry name" value="P-loop containing nucleoside triphosphate hydrolases"/>
    <property type="match status" value="1"/>
</dbReference>
<accession>A0ABV8A7E0</accession>
<evidence type="ECO:0000313" key="2">
    <source>
        <dbReference type="EMBL" id="MFC3860441.1"/>
    </source>
</evidence>
<reference evidence="3" key="1">
    <citation type="journal article" date="2019" name="Int. J. Syst. Evol. Microbiol.">
        <title>The Global Catalogue of Microorganisms (GCM) 10K type strain sequencing project: providing services to taxonomists for standard genome sequencing and annotation.</title>
        <authorList>
            <consortium name="The Broad Institute Genomics Platform"/>
            <consortium name="The Broad Institute Genome Sequencing Center for Infectious Disease"/>
            <person name="Wu L."/>
            <person name="Ma J."/>
        </authorList>
    </citation>
    <scope>NUCLEOTIDE SEQUENCE [LARGE SCALE GENOMIC DNA]</scope>
    <source>
        <strain evidence="3">CCTCC AB 2013263</strain>
    </source>
</reference>